<dbReference type="InterPro" id="IPR013320">
    <property type="entry name" value="ConA-like_dom_sf"/>
</dbReference>
<comment type="subcellular location">
    <subcellularLocation>
        <location evidence="1">Cell membrane</location>
    </subcellularLocation>
    <subcellularLocation>
        <location evidence="2">Secreted</location>
        <location evidence="2">Extracellular space</location>
        <location evidence="2">Extracellular matrix</location>
        <location evidence="2">Basement membrane</location>
    </subcellularLocation>
</comment>
<feature type="domain" description="Laminin EGF-like" evidence="23">
    <location>
        <begin position="749"/>
        <end position="798"/>
    </location>
</feature>
<keyword evidence="7 19" id="KW-0732">Signal</keyword>
<dbReference type="Pfam" id="PF00052">
    <property type="entry name" value="Laminin_B"/>
    <property type="match status" value="3"/>
</dbReference>
<evidence type="ECO:0000256" key="3">
    <source>
        <dbReference type="ARBA" id="ARBA00022475"/>
    </source>
</evidence>
<dbReference type="GO" id="GO:0005509">
    <property type="term" value="F:calcium ion binding"/>
    <property type="evidence" value="ECO:0007669"/>
    <property type="project" value="InterPro"/>
</dbReference>
<evidence type="ECO:0000259" key="23">
    <source>
        <dbReference type="PROSITE" id="PS50027"/>
    </source>
</evidence>
<dbReference type="SUPFAM" id="SSF57196">
    <property type="entry name" value="EGF/Laminin"/>
    <property type="match status" value="6"/>
</dbReference>
<dbReference type="InterPro" id="IPR002172">
    <property type="entry name" value="LDrepeatLR_classA_rpt"/>
</dbReference>
<dbReference type="CDD" id="cd00112">
    <property type="entry name" value="LDLa"/>
    <property type="match status" value="4"/>
</dbReference>
<dbReference type="SMART" id="SM00192">
    <property type="entry name" value="LDLa"/>
    <property type="match status" value="4"/>
</dbReference>
<feature type="domain" description="Ig-like" evidence="24">
    <location>
        <begin position="2623"/>
        <end position="2705"/>
    </location>
</feature>
<dbReference type="PROSITE" id="PS01248">
    <property type="entry name" value="EGF_LAM_1"/>
    <property type="match status" value="5"/>
</dbReference>
<dbReference type="PROSITE" id="PS01209">
    <property type="entry name" value="LDLRA_1"/>
    <property type="match status" value="3"/>
</dbReference>
<dbReference type="SMART" id="SM00181">
    <property type="entry name" value="EGF"/>
    <property type="match status" value="10"/>
</dbReference>
<dbReference type="PROSITE" id="PS50025">
    <property type="entry name" value="LAM_G_DOMAIN"/>
    <property type="match status" value="3"/>
</dbReference>
<evidence type="ECO:0000256" key="4">
    <source>
        <dbReference type="ARBA" id="ARBA00022525"/>
    </source>
</evidence>
<evidence type="ECO:0000259" key="24">
    <source>
        <dbReference type="PROSITE" id="PS50835"/>
    </source>
</evidence>
<dbReference type="Gene3D" id="2.10.25.10">
    <property type="entry name" value="Laminin"/>
    <property type="match status" value="7"/>
</dbReference>
<dbReference type="InterPro" id="IPR001881">
    <property type="entry name" value="EGF-like_Ca-bd_dom"/>
</dbReference>
<feature type="domain" description="Laminin EGF-like" evidence="23">
    <location>
        <begin position="1515"/>
        <end position="1571"/>
    </location>
</feature>
<feature type="disulfide bond" evidence="16">
    <location>
        <begin position="277"/>
        <end position="295"/>
    </location>
</feature>
<feature type="disulfide bond" evidence="15">
    <location>
        <begin position="2933"/>
        <end position="2950"/>
    </location>
</feature>
<feature type="chain" id="PRO_5043377934" description="Heparan sulfate proteoglycan 2" evidence="19">
    <location>
        <begin position="28"/>
        <end position="3411"/>
    </location>
</feature>
<dbReference type="Pfam" id="PF00057">
    <property type="entry name" value="Ldl_recept_a"/>
    <property type="match status" value="4"/>
</dbReference>
<dbReference type="InterPro" id="IPR003599">
    <property type="entry name" value="Ig_sub"/>
</dbReference>
<evidence type="ECO:0000256" key="1">
    <source>
        <dbReference type="ARBA" id="ARBA00004236"/>
    </source>
</evidence>
<dbReference type="Pfam" id="PF00054">
    <property type="entry name" value="Laminin_G_1"/>
    <property type="match status" value="3"/>
</dbReference>
<feature type="domain" description="Ig-like" evidence="24">
    <location>
        <begin position="1570"/>
        <end position="1659"/>
    </location>
</feature>
<evidence type="ECO:0000256" key="9">
    <source>
        <dbReference type="ARBA" id="ARBA00022869"/>
    </source>
</evidence>
<feature type="disulfide bond" evidence="16">
    <location>
        <begin position="373"/>
        <end position="388"/>
    </location>
</feature>
<evidence type="ECO:0000256" key="17">
    <source>
        <dbReference type="PROSITE-ProRule" id="PRU00460"/>
    </source>
</evidence>
<dbReference type="CDD" id="cd00096">
    <property type="entry name" value="Ig"/>
    <property type="match status" value="1"/>
</dbReference>
<dbReference type="CDD" id="cd05754">
    <property type="entry name" value="IgI_Perlecan_like"/>
    <property type="match status" value="1"/>
</dbReference>
<dbReference type="FunFam" id="2.60.40.10:FF:001104">
    <property type="entry name" value="Heparan sulfate proteoglycan 2"/>
    <property type="match status" value="1"/>
</dbReference>
<dbReference type="PROSITE" id="PS01186">
    <property type="entry name" value="EGF_2"/>
    <property type="match status" value="2"/>
</dbReference>
<dbReference type="GO" id="GO:0030154">
    <property type="term" value="P:cell differentiation"/>
    <property type="evidence" value="ECO:0007669"/>
    <property type="project" value="UniProtKB-ARBA"/>
</dbReference>
<keyword evidence="5" id="KW-0272">Extracellular matrix</keyword>
<evidence type="ECO:0000259" key="22">
    <source>
        <dbReference type="PROSITE" id="PS50026"/>
    </source>
</evidence>
<feature type="disulfide bond" evidence="17">
    <location>
        <begin position="1160"/>
        <end position="1169"/>
    </location>
</feature>
<dbReference type="PROSITE" id="PS50835">
    <property type="entry name" value="IG_LIKE"/>
    <property type="match status" value="13"/>
</dbReference>
<dbReference type="SUPFAM" id="SSF48726">
    <property type="entry name" value="Immunoglobulin"/>
    <property type="match status" value="13"/>
</dbReference>
<feature type="domain" description="Ig-like" evidence="24">
    <location>
        <begin position="2360"/>
        <end position="2444"/>
    </location>
</feature>
<dbReference type="PROSITE" id="PS50024">
    <property type="entry name" value="SEA"/>
    <property type="match status" value="1"/>
</dbReference>
<feature type="disulfide bond" evidence="16">
    <location>
        <begin position="210"/>
        <end position="228"/>
    </location>
</feature>
<dbReference type="GO" id="GO:0043005">
    <property type="term" value="C:neuron projection"/>
    <property type="evidence" value="ECO:0007669"/>
    <property type="project" value="TreeGrafter"/>
</dbReference>
<dbReference type="PANTHER" id="PTHR12231:SF267">
    <property type="entry name" value="BASEMENT MEMBRANE-SPECIFIC HEPARAN SULFATE PROTEOGLYCAN CORE PROTEIN"/>
    <property type="match status" value="1"/>
</dbReference>
<dbReference type="PROSITE" id="PS50026">
    <property type="entry name" value="EGF_3"/>
    <property type="match status" value="4"/>
</dbReference>
<dbReference type="InterPro" id="IPR001791">
    <property type="entry name" value="Laminin_G"/>
</dbReference>
<dbReference type="Gene3D" id="2.60.120.200">
    <property type="match status" value="3"/>
</dbReference>
<dbReference type="Gene3D" id="2.60.40.10">
    <property type="entry name" value="Immunoglobulins"/>
    <property type="match status" value="13"/>
</dbReference>
<dbReference type="GO" id="GO:0072359">
    <property type="term" value="P:circulatory system development"/>
    <property type="evidence" value="ECO:0007669"/>
    <property type="project" value="UniProtKB-ARBA"/>
</dbReference>
<dbReference type="InterPro" id="IPR036055">
    <property type="entry name" value="LDL_receptor-like_sf"/>
</dbReference>
<dbReference type="PROSITE" id="PS51115">
    <property type="entry name" value="LAMININ_IVA"/>
    <property type="match status" value="3"/>
</dbReference>
<evidence type="ECO:0000256" key="8">
    <source>
        <dbReference type="ARBA" id="ARBA00022737"/>
    </source>
</evidence>
<proteinExistence type="predicted"/>
<evidence type="ECO:0000313" key="26">
    <source>
        <dbReference type="Ensembl" id="ENSAOCP00000034064.1"/>
    </source>
</evidence>
<reference evidence="26" key="2">
    <citation type="submission" date="2025-08" db="UniProtKB">
        <authorList>
            <consortium name="Ensembl"/>
        </authorList>
    </citation>
    <scope>IDENTIFICATION</scope>
</reference>
<evidence type="ECO:0000256" key="2">
    <source>
        <dbReference type="ARBA" id="ARBA00004302"/>
    </source>
</evidence>
<evidence type="ECO:0000256" key="6">
    <source>
        <dbReference type="ARBA" id="ARBA00022536"/>
    </source>
</evidence>
<evidence type="ECO:0000256" key="15">
    <source>
        <dbReference type="PROSITE-ProRule" id="PRU00076"/>
    </source>
</evidence>
<feature type="domain" description="SEA" evidence="20">
    <location>
        <begin position="84"/>
        <end position="195"/>
    </location>
</feature>
<feature type="disulfide bond" evidence="17">
    <location>
        <begin position="1484"/>
        <end position="1493"/>
    </location>
</feature>
<dbReference type="InterPro" id="IPR003598">
    <property type="entry name" value="Ig_sub2"/>
</dbReference>
<feature type="disulfide bond" evidence="15">
    <location>
        <begin position="3171"/>
        <end position="3180"/>
    </location>
</feature>
<dbReference type="SUPFAM" id="SSF57424">
    <property type="entry name" value="LDL receptor-like module"/>
    <property type="match status" value="4"/>
</dbReference>
<feature type="domain" description="Ig-like" evidence="24">
    <location>
        <begin position="1666"/>
        <end position="1739"/>
    </location>
</feature>
<feature type="disulfide bond" evidence="16">
    <location>
        <begin position="270"/>
        <end position="282"/>
    </location>
</feature>
<dbReference type="Pfam" id="PF07679">
    <property type="entry name" value="I-set"/>
    <property type="match status" value="3"/>
</dbReference>
<feature type="disulfide bond" evidence="16">
    <location>
        <begin position="222"/>
        <end position="237"/>
    </location>
</feature>
<dbReference type="CDD" id="cd05743">
    <property type="entry name" value="Ig_Perlecan_like"/>
    <property type="match status" value="1"/>
</dbReference>
<feature type="compositionally biased region" description="Acidic residues" evidence="18">
    <location>
        <begin position="61"/>
        <end position="75"/>
    </location>
</feature>
<dbReference type="FunFam" id="2.10.25.10:FF:000106">
    <property type="entry name" value="Heparan sulfate proteoglycan 2"/>
    <property type="match status" value="3"/>
</dbReference>
<dbReference type="PROSITE" id="PS50068">
    <property type="entry name" value="LDLRA_2"/>
    <property type="match status" value="4"/>
</dbReference>
<dbReference type="InterPro" id="IPR013098">
    <property type="entry name" value="Ig_I-set"/>
</dbReference>
<feature type="domain" description="Laminin IV type A" evidence="25">
    <location>
        <begin position="930"/>
        <end position="1107"/>
    </location>
</feature>
<feature type="disulfide bond" evidence="17">
    <location>
        <begin position="1555"/>
        <end position="1569"/>
    </location>
</feature>
<evidence type="ECO:0000256" key="7">
    <source>
        <dbReference type="ARBA" id="ARBA00022729"/>
    </source>
</evidence>
<dbReference type="FunFam" id="2.10.25.10:FF:000118">
    <property type="entry name" value="protein delta homolog 2"/>
    <property type="match status" value="1"/>
</dbReference>
<dbReference type="InterPro" id="IPR000082">
    <property type="entry name" value="SEA_dom"/>
</dbReference>
<feature type="disulfide bond" evidence="17">
    <location>
        <begin position="827"/>
        <end position="836"/>
    </location>
</feature>
<feature type="domain" description="Ig-like" evidence="24">
    <location>
        <begin position="1983"/>
        <end position="2072"/>
    </location>
</feature>
<evidence type="ECO:0000256" key="16">
    <source>
        <dbReference type="PROSITE-ProRule" id="PRU00124"/>
    </source>
</evidence>
<dbReference type="FunFam" id="2.60.120.200:FF:000072">
    <property type="entry name" value="basement membrane-specific heparan sulfate proteoglycan core protein-like"/>
    <property type="match status" value="1"/>
</dbReference>
<dbReference type="SMART" id="SM00408">
    <property type="entry name" value="IGc2"/>
    <property type="match status" value="13"/>
</dbReference>
<keyword evidence="3" id="KW-1003">Cell membrane</keyword>
<keyword evidence="4" id="KW-0964">Secreted</keyword>
<sequence length="3411" mass="370568">MGTMTTATCGLILSLLLTCQLVTVTQASKVWGEVPLPEDLEAEKDVQASQSLLDDDEDFAADEASGDLPSGEDDGSTPWPPSESTIYYRALVNFTDSLVYGPELEDIFSPAFNEISEAVVDTLESEYNRIPGVQTVSVVLIKEDGVDVFVELDVGSDYNTNDEQIRSVLYNVVKEGAIASYVTSVQGFQFRRLGEVTPSMRPCMADEHRCGDGTCILMEYLCDNRPDCRDMSDEINCETKRPVAPVATTPATTTTTIKKPPRPPSPPGPCRADQATCQSGECIPRDYVCDGERDCSDGSDEFRCGTPSPCEPNEFKCKNGRCALKLWRCDGDNDCEDNSDETDCPTKGPGDRCAPEQFECLSDRTCIPASYQCDEEPDCPDRSDEYGCTPPSVTSPPEESIQAARGATVTFTCQAVGVPTPIITWRLNWGHIPVSSRISMTNENGRGTLTIRDVKESDQGAYTCEAINAKGLVFGIPDGVLTLTSNPNPGNCPDGHFSVNGRCVSCFCAGITKNCKSTGRYRNQISLRFTEEEDFKGVNVTYPSRPGTPPLSSTQLLINPEMREFQLVDLSRRFLNLDSFWTLPRQFLGNKIDSYGGSLKFKVRYTLARGLSEPVEKPSVMLVGNGRRLVYRRGSGTPPSVVNQKEIQFTEDNWQHSNGRPVSREELMMTLANLESISIRTIYDNHMVSVALSDIVMDTTTVEFSILGHAKDVEECRCPPGYMGLSCEMCSSGFERAPGGSYLGTCAGCNCNGHATACDPISGHCLSCQHNTEGPQCDKCRPGYFGDPSRGRTDDCKPCPCPYSETSRRFSDTCFLNIDQQPTCDACKPGYTGRRCEKCAPGYQGNPLLPNGKCNERLTGRWITYVQTFVSICVLQNNVAGALCDECKDGFFHLSEANPEGCLRCFCMGVTKQCASSTWNREQVGYSEMQFAELFSLSNAANTKTISEGISQRGSSEVVYRSFSSVPNDVYYWVLPESFRGDKVTAYGGELRYTVKFQPYQRSLAINGQPDVVLQGNGIFLEHYSQTKPLPRVQQTVTVTFRESEWRRADGQPCTREHLLMALADITVFMIRATYADNIVESSISDIKMDIAVPHSTGNERALEVEECACPQGYRGPSCQECDEGYTRTSSGLYLGTCERCDCNGHASGCDPESGRCLQCLHNTAGARCERCQTGFYGNPLTGGAQACQPCPCPGTTSGSSCSTCKPGTFHLSQDNKDGCLSCFCMGVTQQCSSSAHYRDLVSSVFSPGNFQGFALVNRQRTNRISTGFTVEVSTEGTQLSYSNFDYLGQEPHYWQLPGVYQGDKVGSYGGKLKYTISYVAGPRGTLLDDADVQIIGNDITLVALQPWTRRQQGSRETKQFEIVFREENWRRPDGMPATREHLMMVLADLDDILIRASYSSEMRSSSISDVNMEVSVPNYSGLAQALEVEQCRCPPGYQGLSCQDCALGYTRTGGGLYLGHCELCECNGHSDSCHPETGICSSCLHNTQGELCEQCAPGFFGDPTVGTPEDCQPCACPHTDPDNQFSPTCESLGNGGYQCTACQPGYTGQYCERCAPGYVGNPQEREKCPSLVVKVYPERVLASQGGPVTLRCQVSGSPPHYFYWSREDGRPIASSADRRRQGAELYFPNVQPSDAGVYVCTCRDQRSTNRSRAEIVVTSVQSKAIEVTVEEPKAQTVRVGSTVSFICTAKSKSPAYTLVWTRVGNGKLPNRAMDFNGILTIQNVQPEDAGVYVCTGSNMFAMDEGNAILYVPEASQTQMFYTAYEMFEGHRKPAEGAQPVATISPSVLNVQQGQRAELRCTVTGNPTPAIEWIGNRMSPRAVIRGGVLTFTAVDPADEGEYTCKALNTHGDGLGTQPQVQVSPQNIEVHEGDTLRLYCRASGSPTPKLTWLKNGGQIPPQARMDRTDIGTLLIPNIKMSDSGTYMCVGSNSVGSNSAPIKVSSALVLSTACFHLELCRVHLCFFFTVCGASVCVHAADHNTAAVSIQPSIADVQEGQNLELNCFAPGNPPPPVTWTRASGRLSSNHQVNTLVVGSQLRILSATPEDSGEYICRVQGNPAGSHIHQSSVSVSVTASSSRLQSPIIAIEPHSAAVRLGESASFRCRVYSGAQPVRLEWKLASNQPLPDNVKIGPDGSVMTITNARRSNHGAYRCVASNPFGITHTIVSLIVKESPVATVTPVGPLHVRVGEPINLECQASGEPRPSVSWHRLDNNRKTMLSSPVPMESNAVMQILVARPEDSGTYVCAARNNEGTTETKVEVFVEGGPQVPTVPRASVPEPLMVVVEGQTATLRCDAHGFPSPKITWSKLRSPLPWRHKVVNNSLVLPTVGRQDSGEYICSATNNMGTTDVTIMLDVETPPYATSVPDDVAVRVGEVIRLQCLAHGTPPLTYTWTKLDGNLPPRAQVSGGDLQINLATTEDTGSYKCVASNKVGNSEVVAKVMVRSPLAVRVSPQVEVKAQGSAVEFTCSAAGGIETKIEWLKEGGALPPNHHVKDGVLRIENLEQSNEGVYICRASSVYGQAQDTARLTIQALPKVMINVRTSVQTVMIGNSVEFECQAVGDPEPTVKWSKVGGSLPAHIMVKGGMLKIDQVTEADAGQYRCTATNDVGSVQSQVVLNVQSLPQIAALPETKEVTVGSDAVLPCVASGYPVPEIKWSKLEGELPPKCFQEVNVLTVPQVTHEDSGTYVCTASNKQGKVEAFTTLEVHERVMPYFAQEPVSYLTLPTIKNAYKAFSIKISFRPDNVDGMILYNGQRRTTGADFISVGLVGGRLEFRFDVGSGMATIRDPNPIKLGEFHTVELYRNHTLGYIIVDGGEPINGSSQGKFQGLDLNEELHVGGYPNYTVLAKTAGIKTGFVGCIRQLVIQGEEVIFKDLDRSSTGVTNCPTCKDHPCQNGGRCEDSEASLYKCSCPRGFTGSNCQHHSSLHCHSEACGPDATCINRPSGLGYDCRCHLGKFGNKCMDGELVTTPLFDGEESYIAYPPLTNIHDDLRVELEFKPLERNGLMFFCGGKKMKVEDFVAVSMVDGHVEFRYELGTGKAILLSPEPVSLGQWHRVVAERNKKAGHLKVDQGPMERKMSPGKAQGLNIHTPMYLGGVPNMDILPKPANVSEMFEGCVGEVSINNKKVDLSYSFTESRSISKCVDNSPCDRRPCLNGGHCMSNAEYEYQCLCKDGFEGERCEVVKDVCQSNLQCENGGSCVDGQCVCSPGHTGLNCDENSPYQYAAHFDNDGYIALPKSIFPRSAHDSPETIEMEINTSSPEGLILWQGEHGEHGKGKDFISLGLQNGHLVFSYQLGSGEAEILSQKSINDGKWHKITAVRAGKEGYIQIDGGATLHGQSKGKSLMVNTKGSIYLGGAPDMAAMTGGKFSSGMTGCVRNLALMNARPGQQPAQAIDLQAHAAHGINVQPCSS</sequence>
<dbReference type="Ensembl" id="ENSAOCT00000048820.1">
    <property type="protein sequence ID" value="ENSAOCP00000034064.1"/>
    <property type="gene ID" value="ENSAOCG00000020539.2"/>
</dbReference>
<feature type="domain" description="Laminin G" evidence="21">
    <location>
        <begin position="2968"/>
        <end position="3148"/>
    </location>
</feature>
<feature type="domain" description="EGF-like" evidence="22">
    <location>
        <begin position="3183"/>
        <end position="3216"/>
    </location>
</feature>
<feature type="region of interest" description="Disordered" evidence="18">
    <location>
        <begin position="251"/>
        <end position="270"/>
    </location>
</feature>
<dbReference type="GO" id="GO:0005886">
    <property type="term" value="C:plasma membrane"/>
    <property type="evidence" value="ECO:0007669"/>
    <property type="project" value="UniProtKB-SubCell"/>
</dbReference>
<dbReference type="InterPro" id="IPR002049">
    <property type="entry name" value="LE_dom"/>
</dbReference>
<dbReference type="InterPro" id="IPR051170">
    <property type="entry name" value="Neural/epithelial_adhesion"/>
</dbReference>
<feature type="disulfide bond" evidence="15">
    <location>
        <begin position="3206"/>
        <end position="3215"/>
    </location>
</feature>
<evidence type="ECO:0000256" key="19">
    <source>
        <dbReference type="SAM" id="SignalP"/>
    </source>
</evidence>
<keyword evidence="8" id="KW-0677">Repeat</keyword>
<dbReference type="PROSITE" id="PS00022">
    <property type="entry name" value="EGF_1"/>
    <property type="match status" value="4"/>
</dbReference>
<dbReference type="FunFam" id="2.60.40.10:FF:000602">
    <property type="entry name" value="Basement membrane-specific heparan sulfate proteoglycan core protein"/>
    <property type="match status" value="1"/>
</dbReference>
<dbReference type="SMART" id="SM00406">
    <property type="entry name" value="IGv"/>
    <property type="match status" value="6"/>
</dbReference>
<dbReference type="FunFam" id="2.60.120.200:FF:000076">
    <property type="entry name" value="basement membrane-specific heparan sulfate proteoglycan core protein-like"/>
    <property type="match status" value="1"/>
</dbReference>
<reference evidence="26" key="3">
    <citation type="submission" date="2025-09" db="UniProtKB">
        <authorList>
            <consortium name="Ensembl"/>
        </authorList>
    </citation>
    <scope>IDENTIFICATION</scope>
</reference>
<feature type="domain" description="Ig-like" evidence="24">
    <location>
        <begin position="2446"/>
        <end position="2529"/>
    </location>
</feature>
<dbReference type="PANTHER" id="PTHR12231">
    <property type="entry name" value="CTX-RELATED TYPE I TRANSMEMBRANE PROTEIN"/>
    <property type="match status" value="1"/>
</dbReference>
<dbReference type="Proteomes" id="UP001501940">
    <property type="component" value="Chromosome 8"/>
</dbReference>
<dbReference type="FunFam" id="2.10.25.10:FF:000185">
    <property type="entry name" value="basement membrane-specific heparan sulfate proteoglycan core protein-like"/>
    <property type="match status" value="1"/>
</dbReference>
<evidence type="ECO:0000259" key="21">
    <source>
        <dbReference type="PROSITE" id="PS50025"/>
    </source>
</evidence>
<dbReference type="CDD" id="cd00055">
    <property type="entry name" value="EGF_Lam"/>
    <property type="match status" value="5"/>
</dbReference>
<feature type="domain" description="Ig-like" evidence="24">
    <location>
        <begin position="1858"/>
        <end position="1943"/>
    </location>
</feature>
<protein>
    <recommendedName>
        <fullName evidence="28">Heparan sulfate proteoglycan 2</fullName>
    </recommendedName>
</protein>
<dbReference type="InterPro" id="IPR007110">
    <property type="entry name" value="Ig-like_dom"/>
</dbReference>
<feature type="domain" description="Ig-like" evidence="24">
    <location>
        <begin position="2174"/>
        <end position="2262"/>
    </location>
</feature>
<dbReference type="FunFam" id="2.60.40.10:FF:000666">
    <property type="entry name" value="basement membrane-specific heparan sulfate proteoglycan core protein-like"/>
    <property type="match status" value="1"/>
</dbReference>
<evidence type="ECO:0000256" key="13">
    <source>
        <dbReference type="ARBA" id="ARBA00023292"/>
    </source>
</evidence>
<dbReference type="FunFam" id="2.60.40.10:FF:000005">
    <property type="entry name" value="Neuronal cell adhesion molecule"/>
    <property type="match status" value="1"/>
</dbReference>
<keyword evidence="12" id="KW-0325">Glycoprotein</keyword>
<dbReference type="SUPFAM" id="SSF49899">
    <property type="entry name" value="Concanavalin A-like lectins/glucanases"/>
    <property type="match status" value="3"/>
</dbReference>
<dbReference type="Gene3D" id="4.10.400.10">
    <property type="entry name" value="Low-density Lipoprotein Receptor"/>
    <property type="match status" value="4"/>
</dbReference>
<dbReference type="CDD" id="cd00054">
    <property type="entry name" value="EGF_CA"/>
    <property type="match status" value="3"/>
</dbReference>
<dbReference type="GO" id="GO:0005604">
    <property type="term" value="C:basement membrane"/>
    <property type="evidence" value="ECO:0007669"/>
    <property type="project" value="UniProtKB-SubCell"/>
</dbReference>
<dbReference type="PROSITE" id="PS50027">
    <property type="entry name" value="EGF_LAM_2"/>
    <property type="match status" value="5"/>
</dbReference>
<feature type="domain" description="Laminin G" evidence="21">
    <location>
        <begin position="2711"/>
        <end position="2888"/>
    </location>
</feature>
<dbReference type="FunFam" id="2.10.25.10:FF:000033">
    <property type="entry name" value="Laminin subunit alpha 2"/>
    <property type="match status" value="1"/>
</dbReference>
<dbReference type="GeneTree" id="ENSGT00940000156670"/>
<feature type="domain" description="Laminin EGF-like" evidence="23">
    <location>
        <begin position="1141"/>
        <end position="1190"/>
    </location>
</feature>
<feature type="domain" description="Ig-like" evidence="24">
    <location>
        <begin position="2267"/>
        <end position="2351"/>
    </location>
</feature>
<keyword evidence="6 15" id="KW-0245">EGF-like domain</keyword>
<dbReference type="InterPro" id="IPR056863">
    <property type="entry name" value="LMN_ATRN_NET-like_EGF"/>
</dbReference>
<dbReference type="InterPro" id="IPR023415">
    <property type="entry name" value="LDLR_class-A_CS"/>
</dbReference>
<feature type="disulfide bond" evidence="16">
    <location>
        <begin position="310"/>
        <end position="322"/>
    </location>
</feature>
<feature type="signal peptide" evidence="19">
    <location>
        <begin position="1"/>
        <end position="27"/>
    </location>
</feature>
<feature type="domain" description="EGF-like" evidence="22">
    <location>
        <begin position="3144"/>
        <end position="3181"/>
    </location>
</feature>
<evidence type="ECO:0000259" key="20">
    <source>
        <dbReference type="PROSITE" id="PS50024"/>
    </source>
</evidence>
<feature type="disulfide bond" evidence="16">
    <location>
        <begin position="329"/>
        <end position="344"/>
    </location>
</feature>
<dbReference type="FunFam" id="4.10.400.10:FF:000058">
    <property type="entry name" value="Basement membrane-specific heparan sulfate proteoglycan core protein"/>
    <property type="match status" value="1"/>
</dbReference>
<dbReference type="SMART" id="SM00282">
    <property type="entry name" value="LamG"/>
    <property type="match status" value="3"/>
</dbReference>
<keyword evidence="9" id="KW-0084">Basement membrane</keyword>
<dbReference type="Pfam" id="PF24973">
    <property type="entry name" value="EGF_LMN_ATRN"/>
    <property type="match status" value="3"/>
</dbReference>
<feature type="domain" description="Ig-like" evidence="24">
    <location>
        <begin position="1780"/>
        <end position="1848"/>
    </location>
</feature>
<dbReference type="Pfam" id="PF13927">
    <property type="entry name" value="Ig_3"/>
    <property type="match status" value="10"/>
</dbReference>
<comment type="caution">
    <text evidence="15">Lacks conserved residue(s) required for the propagation of feature annotation.</text>
</comment>
<dbReference type="InterPro" id="IPR013783">
    <property type="entry name" value="Ig-like_fold"/>
</dbReference>
<feature type="domain" description="EGF-like" evidence="22">
    <location>
        <begin position="2884"/>
        <end position="2921"/>
    </location>
</feature>
<reference evidence="26 27" key="1">
    <citation type="submission" date="2022-01" db="EMBL/GenBank/DDBJ databases">
        <title>A chromosome-scale genome assembly of the false clownfish, Amphiprion ocellaris.</title>
        <authorList>
            <person name="Ryu T."/>
        </authorList>
    </citation>
    <scope>NUCLEOTIDE SEQUENCE [LARGE SCALE GENOMIC DNA]</scope>
</reference>
<evidence type="ECO:0000256" key="14">
    <source>
        <dbReference type="ARBA" id="ARBA00023319"/>
    </source>
</evidence>
<dbReference type="SMART" id="SM00200">
    <property type="entry name" value="SEA"/>
    <property type="match status" value="1"/>
</dbReference>
<evidence type="ECO:0008006" key="28">
    <source>
        <dbReference type="Google" id="ProtNLM"/>
    </source>
</evidence>
<feature type="domain" description="Ig-like" evidence="24">
    <location>
        <begin position="2534"/>
        <end position="2618"/>
    </location>
</feature>
<dbReference type="Pfam" id="PF00053">
    <property type="entry name" value="EGF_laminin"/>
    <property type="match status" value="5"/>
</dbReference>
<dbReference type="InterPro" id="IPR000742">
    <property type="entry name" value="EGF"/>
</dbReference>
<feature type="region of interest" description="Disordered" evidence="18">
    <location>
        <begin position="61"/>
        <end position="80"/>
    </location>
</feature>
<feature type="disulfide bond" evidence="16">
    <location>
        <begin position="203"/>
        <end position="215"/>
    </location>
</feature>
<name>A0AAQ5X0P9_AMPOC</name>
<keyword evidence="10" id="KW-0472">Membrane</keyword>
<dbReference type="Pfam" id="PF00008">
    <property type="entry name" value="EGF"/>
    <property type="match status" value="2"/>
</dbReference>
<evidence type="ECO:0000256" key="5">
    <source>
        <dbReference type="ARBA" id="ARBA00022530"/>
    </source>
</evidence>
<feature type="disulfide bond" evidence="15">
    <location>
        <begin position="2911"/>
        <end position="2920"/>
    </location>
</feature>
<dbReference type="SMART" id="SM00409">
    <property type="entry name" value="IG"/>
    <property type="match status" value="13"/>
</dbReference>
<feature type="domain" description="Ig-like" evidence="24">
    <location>
        <begin position="391"/>
        <end position="468"/>
    </location>
</feature>
<feature type="domain" description="Ig-like" evidence="24">
    <location>
        <begin position="2083"/>
        <end position="2167"/>
    </location>
</feature>
<dbReference type="SMART" id="SM00180">
    <property type="entry name" value="EGF_Lam"/>
    <property type="match status" value="5"/>
</dbReference>
<dbReference type="PRINTS" id="PR00261">
    <property type="entry name" value="LDLRECEPTOR"/>
</dbReference>
<feature type="disulfide bond" evidence="17">
    <location>
        <begin position="768"/>
        <end position="777"/>
    </location>
</feature>
<keyword evidence="11 15" id="KW-1015">Disulfide bond</keyword>
<feature type="domain" description="EGF-like" evidence="22">
    <location>
        <begin position="2924"/>
        <end position="2962"/>
    </location>
</feature>
<keyword evidence="13 17" id="KW-0424">Laminin EGF-like domain</keyword>
<dbReference type="InterPro" id="IPR000034">
    <property type="entry name" value="Laminin_IV"/>
</dbReference>
<evidence type="ECO:0000256" key="11">
    <source>
        <dbReference type="ARBA" id="ARBA00023157"/>
    </source>
</evidence>
<dbReference type="FunFam" id="2.60.40.10:FF:000644">
    <property type="entry name" value="Basement membrane-specific heparan sulfate proteoglycan core protein"/>
    <property type="match status" value="1"/>
</dbReference>
<dbReference type="FunFam" id="2.60.40.10:FF:000349">
    <property type="entry name" value="Basement membrane-specific heparan sulfate proteoglycan core protein"/>
    <property type="match status" value="1"/>
</dbReference>
<feature type="domain" description="Laminin IV type A" evidence="25">
    <location>
        <begin position="530"/>
        <end position="715"/>
    </location>
</feature>
<dbReference type="FunFam" id="2.60.40.10:FF:000032">
    <property type="entry name" value="palladin isoform X1"/>
    <property type="match status" value="1"/>
</dbReference>
<feature type="disulfide bond" evidence="15">
    <location>
        <begin position="2952"/>
        <end position="2961"/>
    </location>
</feature>
<dbReference type="SMART" id="SM00281">
    <property type="entry name" value="LamB"/>
    <property type="match status" value="3"/>
</dbReference>
<evidence type="ECO:0000313" key="27">
    <source>
        <dbReference type="Proteomes" id="UP001501940"/>
    </source>
</evidence>
<dbReference type="InterPro" id="IPR013106">
    <property type="entry name" value="Ig_V-set"/>
</dbReference>
<feature type="disulfide bond" evidence="17">
    <location>
        <begin position="1543"/>
        <end position="1552"/>
    </location>
</feature>
<dbReference type="FunFam" id="2.60.40.10:FF:000709">
    <property type="entry name" value="basement membrane-specific heparan sulfate proteoglycan core protein"/>
    <property type="match status" value="1"/>
</dbReference>
<feature type="domain" description="Laminin IV type A" evidence="25">
    <location>
        <begin position="1249"/>
        <end position="1431"/>
    </location>
</feature>
<evidence type="ECO:0000256" key="18">
    <source>
        <dbReference type="SAM" id="MobiDB-lite"/>
    </source>
</evidence>
<dbReference type="InterPro" id="IPR036179">
    <property type="entry name" value="Ig-like_dom_sf"/>
</dbReference>
<evidence type="ECO:0000259" key="25">
    <source>
        <dbReference type="PROSITE" id="PS51115"/>
    </source>
</evidence>
<feature type="domain" description="Laminin G" evidence="21">
    <location>
        <begin position="3222"/>
        <end position="3409"/>
    </location>
</feature>
<evidence type="ECO:0000256" key="12">
    <source>
        <dbReference type="ARBA" id="ARBA00023180"/>
    </source>
</evidence>
<evidence type="ECO:0000256" key="10">
    <source>
        <dbReference type="ARBA" id="ARBA00023136"/>
    </source>
</evidence>
<feature type="disulfide bond" evidence="16">
    <location>
        <begin position="317"/>
        <end position="335"/>
    </location>
</feature>
<gene>
    <name evidence="26" type="primary">HSPG2</name>
</gene>
<dbReference type="CDD" id="cd00110">
    <property type="entry name" value="LamG"/>
    <property type="match status" value="3"/>
</dbReference>
<feature type="disulfide bond" evidence="16">
    <location>
        <begin position="289"/>
        <end position="304"/>
    </location>
</feature>
<feature type="domain" description="Laminin EGF-like" evidence="23">
    <location>
        <begin position="799"/>
        <end position="856"/>
    </location>
</feature>
<keyword evidence="14" id="KW-0393">Immunoglobulin domain</keyword>
<organism evidence="26 27">
    <name type="scientific">Amphiprion ocellaris</name>
    <name type="common">Clown anemonefish</name>
    <dbReference type="NCBI Taxonomy" id="80972"/>
    <lineage>
        <taxon>Eukaryota</taxon>
        <taxon>Metazoa</taxon>
        <taxon>Chordata</taxon>
        <taxon>Craniata</taxon>
        <taxon>Vertebrata</taxon>
        <taxon>Euteleostomi</taxon>
        <taxon>Actinopterygii</taxon>
        <taxon>Neopterygii</taxon>
        <taxon>Teleostei</taxon>
        <taxon>Neoteleostei</taxon>
        <taxon>Acanthomorphata</taxon>
        <taxon>Ovalentaria</taxon>
        <taxon>Pomacentridae</taxon>
        <taxon>Amphiprion</taxon>
    </lineage>
</organism>
<feature type="domain" description="Laminin EGF-like" evidence="23">
    <location>
        <begin position="1465"/>
        <end position="1514"/>
    </location>
</feature>
<keyword evidence="27" id="KW-1185">Reference proteome</keyword>
<dbReference type="SMART" id="SM00179">
    <property type="entry name" value="EGF_CA"/>
    <property type="match status" value="2"/>
</dbReference>
<accession>A0AAQ5X0P9</accession>